<feature type="compositionally biased region" description="Polar residues" evidence="2">
    <location>
        <begin position="141"/>
        <end position="152"/>
    </location>
</feature>
<feature type="region of interest" description="Disordered" evidence="2">
    <location>
        <begin position="133"/>
        <end position="157"/>
    </location>
</feature>
<dbReference type="STRING" id="67855.RO21_07455"/>
<organism evidence="4 5">
    <name type="scientific">Muribacter muris</name>
    <dbReference type="NCBI Taxonomy" id="67855"/>
    <lineage>
        <taxon>Bacteria</taxon>
        <taxon>Pseudomonadati</taxon>
        <taxon>Pseudomonadota</taxon>
        <taxon>Gammaproteobacteria</taxon>
        <taxon>Pasteurellales</taxon>
        <taxon>Pasteurellaceae</taxon>
        <taxon>Muribacter</taxon>
    </lineage>
</organism>
<evidence type="ECO:0000256" key="1">
    <source>
        <dbReference type="SAM" id="Coils"/>
    </source>
</evidence>
<evidence type="ECO:0000259" key="3">
    <source>
        <dbReference type="Pfam" id="PF22775"/>
    </source>
</evidence>
<evidence type="ECO:0000313" key="5">
    <source>
        <dbReference type="Proteomes" id="UP000036270"/>
    </source>
</evidence>
<name>A0A0J5P6W9_9PAST</name>
<comment type="caution">
    <text evidence="4">The sequence shown here is derived from an EMBL/GenBank/DDBJ whole genome shotgun (WGS) entry which is preliminary data.</text>
</comment>
<feature type="coiled-coil region" evidence="1">
    <location>
        <begin position="49"/>
        <end position="76"/>
    </location>
</feature>
<proteinExistence type="predicted"/>
<gene>
    <name evidence="4" type="ORF">RO21_07455</name>
</gene>
<dbReference type="InterPro" id="IPR011049">
    <property type="entry name" value="Serralysin-like_metalloprot_C"/>
</dbReference>
<dbReference type="Proteomes" id="UP000036270">
    <property type="component" value="Unassembled WGS sequence"/>
</dbReference>
<reference evidence="4 5" key="1">
    <citation type="submission" date="2014-12" db="EMBL/GenBank/DDBJ databases">
        <title>Reclassification of Actinobacillus muris as Muribacter muris.</title>
        <authorList>
            <person name="Christensen H."/>
            <person name="Nicklas W."/>
            <person name="Bisgaard M."/>
        </authorList>
    </citation>
    <scope>NUCLEOTIDE SEQUENCE [LARGE SCALE GENOMIC DNA]</scope>
    <source>
        <strain evidence="4 5">Ackerman80-443D</strain>
    </source>
</reference>
<dbReference type="Pfam" id="PF22775">
    <property type="entry name" value="GA_3"/>
    <property type="match status" value="2"/>
</dbReference>
<feature type="region of interest" description="Disordered" evidence="2">
    <location>
        <begin position="25"/>
        <end position="44"/>
    </location>
</feature>
<keyword evidence="1" id="KW-0175">Coiled coil</keyword>
<evidence type="ECO:0000313" key="4">
    <source>
        <dbReference type="EMBL" id="KMK51219.1"/>
    </source>
</evidence>
<accession>A0A0J5P6W9</accession>
<feature type="domain" description="Minor extracellular protease Epr GA-like" evidence="3">
    <location>
        <begin position="6"/>
        <end position="40"/>
    </location>
</feature>
<dbReference type="PRINTS" id="PR00313">
    <property type="entry name" value="CABNDNGRPT"/>
</dbReference>
<dbReference type="EMBL" id="JWIZ01000044">
    <property type="protein sequence ID" value="KMK51219.1"/>
    <property type="molecule type" value="Genomic_DNA"/>
</dbReference>
<dbReference type="SUPFAM" id="SSF51120">
    <property type="entry name" value="beta-Roll"/>
    <property type="match status" value="1"/>
</dbReference>
<evidence type="ECO:0000256" key="2">
    <source>
        <dbReference type="SAM" id="MobiDB-lite"/>
    </source>
</evidence>
<sequence>MKALPEQPAAVKAEKDGLQARVDAVNPVVSPNVNDANKNGIPDDVDAKIADATEKVKAAEKAKADAEKAKADAEADGKITADEKAAIEAANAKIDPLKQVADEAVKALPEQPAAAKAEKDKLQGIVDGISPVAVPDVSAPATPTETPNTDNTAKPPAGVDETITDIDNNPENVSPNTPPTYPGANLFLRGNVLPDASAKRKATGNTQWIDNNGNITSGNGNDIIEVKGNLGREGNPGTKSININTGAGNDQVLINGKNISNTVIRTGSGDDYILLNAGFGFKTKAAGTNIVDGGDGNDRIVVGQPDATHAQGNVHITGGAGDDVIVLTHNYNAQPIGTGNYYVLKPNHPDYLSIGGKYWSQPLIEGGAGFDTLQIQGNNTKVNLHHGRSEGPNAKEEGIKGFEAVDMTAPGNQHVKITLSDLVNNGTSVDGKKVFYVSGNQGDKIDISGFSKDNADKLQNIKGIALDGQEHSYTAYKSGNNVVYVDDNLSLAPINWETY</sequence>
<dbReference type="InterPro" id="IPR054725">
    <property type="entry name" value="Epr_GA-like"/>
</dbReference>
<protein>
    <recommendedName>
        <fullName evidence="3">Minor extracellular protease Epr GA-like domain-containing protein</fullName>
    </recommendedName>
</protein>
<feature type="domain" description="Minor extracellular protease Epr GA-like" evidence="3">
    <location>
        <begin position="42"/>
        <end position="142"/>
    </location>
</feature>
<dbReference type="Gene3D" id="2.160.20.160">
    <property type="match status" value="1"/>
</dbReference>
<dbReference type="PATRIC" id="fig|67855.3.peg.1527"/>
<dbReference type="AlphaFoldDB" id="A0A0J5P6W9"/>
<keyword evidence="5" id="KW-1185">Reference proteome</keyword>